<dbReference type="SUPFAM" id="SSF54373">
    <property type="entry name" value="FAD-linked reductases, C-terminal domain"/>
    <property type="match status" value="1"/>
</dbReference>
<evidence type="ECO:0000256" key="2">
    <source>
        <dbReference type="ARBA" id="ARBA00022827"/>
    </source>
</evidence>
<dbReference type="GO" id="GO:0016491">
    <property type="term" value="F:oxidoreductase activity"/>
    <property type="evidence" value="ECO:0007669"/>
    <property type="project" value="UniProtKB-KW"/>
</dbReference>
<dbReference type="InterPro" id="IPR036188">
    <property type="entry name" value="FAD/NAD-bd_sf"/>
</dbReference>
<feature type="domain" description="FAD-binding" evidence="4">
    <location>
        <begin position="137"/>
        <end position="364"/>
    </location>
</feature>
<dbReference type="InterPro" id="IPR051104">
    <property type="entry name" value="FAD_monoxygenase"/>
</dbReference>
<dbReference type="GO" id="GO:0071949">
    <property type="term" value="F:FAD binding"/>
    <property type="evidence" value="ECO:0007669"/>
    <property type="project" value="InterPro"/>
</dbReference>
<feature type="domain" description="FAD-binding" evidence="4">
    <location>
        <begin position="7"/>
        <end position="73"/>
    </location>
</feature>
<name>A0A0C3FXE2_PILCF</name>
<dbReference type="Proteomes" id="UP000054166">
    <property type="component" value="Unassembled WGS sequence"/>
</dbReference>
<dbReference type="EMBL" id="KN832976">
    <property type="protein sequence ID" value="KIM88945.1"/>
    <property type="molecule type" value="Genomic_DNA"/>
</dbReference>
<dbReference type="InParanoid" id="A0A0C3FXE2"/>
<dbReference type="InterPro" id="IPR002938">
    <property type="entry name" value="FAD-bd"/>
</dbReference>
<gene>
    <name evidence="5" type="ORF">PILCRDRAFT_245641</name>
</gene>
<keyword evidence="2" id="KW-0274">FAD</keyword>
<dbReference type="PANTHER" id="PTHR46720:SF3">
    <property type="entry name" value="FAD-BINDING DOMAIN-CONTAINING PROTEIN-RELATED"/>
    <property type="match status" value="1"/>
</dbReference>
<keyword evidence="3" id="KW-0560">Oxidoreductase</keyword>
<accession>A0A0C3FXE2</accession>
<reference evidence="5 6" key="1">
    <citation type="submission" date="2014-04" db="EMBL/GenBank/DDBJ databases">
        <authorList>
            <consortium name="DOE Joint Genome Institute"/>
            <person name="Kuo A."/>
            <person name="Tarkka M."/>
            <person name="Buscot F."/>
            <person name="Kohler A."/>
            <person name="Nagy L.G."/>
            <person name="Floudas D."/>
            <person name="Copeland A."/>
            <person name="Barry K.W."/>
            <person name="Cichocki N."/>
            <person name="Veneault-Fourrey C."/>
            <person name="LaButti K."/>
            <person name="Lindquist E.A."/>
            <person name="Lipzen A."/>
            <person name="Lundell T."/>
            <person name="Morin E."/>
            <person name="Murat C."/>
            <person name="Sun H."/>
            <person name="Tunlid A."/>
            <person name="Henrissat B."/>
            <person name="Grigoriev I.V."/>
            <person name="Hibbett D.S."/>
            <person name="Martin F."/>
            <person name="Nordberg H.P."/>
            <person name="Cantor M.N."/>
            <person name="Hua S.X."/>
        </authorList>
    </citation>
    <scope>NUCLEOTIDE SEQUENCE [LARGE SCALE GENOMIC DNA]</scope>
    <source>
        <strain evidence="5 6">F 1598</strain>
    </source>
</reference>
<dbReference type="PRINTS" id="PR00420">
    <property type="entry name" value="RNGMNOXGNASE"/>
</dbReference>
<dbReference type="OrthoDB" id="417877at2759"/>
<evidence type="ECO:0000313" key="5">
    <source>
        <dbReference type="EMBL" id="KIM88945.1"/>
    </source>
</evidence>
<dbReference type="PANTHER" id="PTHR46720">
    <property type="entry name" value="HYDROXYLASE, PUTATIVE (AFU_ORTHOLOGUE AFUA_3G01460)-RELATED"/>
    <property type="match status" value="1"/>
</dbReference>
<dbReference type="Gene3D" id="3.50.50.60">
    <property type="entry name" value="FAD/NAD(P)-binding domain"/>
    <property type="match status" value="1"/>
</dbReference>
<evidence type="ECO:0000259" key="4">
    <source>
        <dbReference type="Pfam" id="PF01494"/>
    </source>
</evidence>
<proteinExistence type="predicted"/>
<protein>
    <recommendedName>
        <fullName evidence="4">FAD-binding domain-containing protein</fullName>
    </recommendedName>
</protein>
<dbReference type="Pfam" id="PF01494">
    <property type="entry name" value="FAD_binding_3"/>
    <property type="match status" value="2"/>
</dbReference>
<organism evidence="5 6">
    <name type="scientific">Piloderma croceum (strain F 1598)</name>
    <dbReference type="NCBI Taxonomy" id="765440"/>
    <lineage>
        <taxon>Eukaryota</taxon>
        <taxon>Fungi</taxon>
        <taxon>Dikarya</taxon>
        <taxon>Basidiomycota</taxon>
        <taxon>Agaricomycotina</taxon>
        <taxon>Agaricomycetes</taxon>
        <taxon>Agaricomycetidae</taxon>
        <taxon>Atheliales</taxon>
        <taxon>Atheliaceae</taxon>
        <taxon>Piloderma</taxon>
    </lineage>
</organism>
<dbReference type="STRING" id="765440.A0A0C3FXE2"/>
<dbReference type="SUPFAM" id="SSF51905">
    <property type="entry name" value="FAD/NAD(P)-binding domain"/>
    <property type="match status" value="1"/>
</dbReference>
<sequence>MTSPRDLKIAIIGGGMCGLACAVGLVRAGIPVEIFEAAPKFEEVGAGVGLGPNAIRALTALGVMDAVQARADQPKPTPRPYRVISGMPGHEHVYDFSISDEDCGLGIHRAAFLDALVELVDPNITHFNKRCTSISKSSTRSTVHFSDGSTHEADVIIGADGIRSAVRGSVVDDKHLAFTNAVAYRGLVSAQTLKDAGFKTNASERPINFVGNDKHVIAFPMRSGQTINIVAFARNRQIPMGFIEIPPGQSWVTPVSKQDLLDEFSGWGSDVMALLGCIQKPSKWSLHAVYPPLETYVSGNIALIGDSAHAMLPHLGAGVGEGFEDVLVLCRLLSEPQTNASNVASVLQAYDNVRRPRANMVQQASTIAGDIYEGYGKPGFTVEEMRERLSGIWDPIWHHDLEADIAKAVQSLKENGSFV</sequence>
<dbReference type="HOGENOM" id="CLU_009665_6_3_1"/>
<dbReference type="AlphaFoldDB" id="A0A0C3FXE2"/>
<dbReference type="GO" id="GO:0044550">
    <property type="term" value="P:secondary metabolite biosynthetic process"/>
    <property type="evidence" value="ECO:0007669"/>
    <property type="project" value="TreeGrafter"/>
</dbReference>
<evidence type="ECO:0000313" key="6">
    <source>
        <dbReference type="Proteomes" id="UP000054166"/>
    </source>
</evidence>
<keyword evidence="1" id="KW-0285">Flavoprotein</keyword>
<evidence type="ECO:0000256" key="1">
    <source>
        <dbReference type="ARBA" id="ARBA00022630"/>
    </source>
</evidence>
<reference evidence="6" key="2">
    <citation type="submission" date="2015-01" db="EMBL/GenBank/DDBJ databases">
        <title>Evolutionary Origins and Diversification of the Mycorrhizal Mutualists.</title>
        <authorList>
            <consortium name="DOE Joint Genome Institute"/>
            <consortium name="Mycorrhizal Genomics Consortium"/>
            <person name="Kohler A."/>
            <person name="Kuo A."/>
            <person name="Nagy L.G."/>
            <person name="Floudas D."/>
            <person name="Copeland A."/>
            <person name="Barry K.W."/>
            <person name="Cichocki N."/>
            <person name="Veneault-Fourrey C."/>
            <person name="LaButti K."/>
            <person name="Lindquist E.A."/>
            <person name="Lipzen A."/>
            <person name="Lundell T."/>
            <person name="Morin E."/>
            <person name="Murat C."/>
            <person name="Riley R."/>
            <person name="Ohm R."/>
            <person name="Sun H."/>
            <person name="Tunlid A."/>
            <person name="Henrissat B."/>
            <person name="Grigoriev I.V."/>
            <person name="Hibbett D.S."/>
            <person name="Martin F."/>
        </authorList>
    </citation>
    <scope>NUCLEOTIDE SEQUENCE [LARGE SCALE GENOMIC DNA]</scope>
    <source>
        <strain evidence="6">F 1598</strain>
    </source>
</reference>
<evidence type="ECO:0000256" key="3">
    <source>
        <dbReference type="ARBA" id="ARBA00023002"/>
    </source>
</evidence>
<keyword evidence="6" id="KW-1185">Reference proteome</keyword>